<dbReference type="GO" id="GO:0005615">
    <property type="term" value="C:extracellular space"/>
    <property type="evidence" value="ECO:0007669"/>
    <property type="project" value="TreeGrafter"/>
</dbReference>
<dbReference type="SUPFAM" id="SSF82153">
    <property type="entry name" value="FAS1 domain"/>
    <property type="match status" value="1"/>
</dbReference>
<dbReference type="Proteomes" id="UP000278036">
    <property type="component" value="Unassembled WGS sequence"/>
</dbReference>
<dbReference type="Gene3D" id="2.30.180.10">
    <property type="entry name" value="FAS1 domain"/>
    <property type="match status" value="1"/>
</dbReference>
<dbReference type="Proteomes" id="UP000274097">
    <property type="component" value="Unassembled WGS sequence"/>
</dbReference>
<comment type="caution">
    <text evidence="2">The sequence shown here is derived from an EMBL/GenBank/DDBJ whole genome shotgun (WGS) entry which is preliminary data.</text>
</comment>
<evidence type="ECO:0000313" key="2">
    <source>
        <dbReference type="EMBL" id="RKK01825.1"/>
    </source>
</evidence>
<dbReference type="Pfam" id="PF02469">
    <property type="entry name" value="Fasciclin"/>
    <property type="match status" value="1"/>
</dbReference>
<keyword evidence="4" id="KW-1185">Reference proteome</keyword>
<name>A0A3A9JB78_9PROT</name>
<feature type="domain" description="FAS1" evidence="1">
    <location>
        <begin position="104"/>
        <end position="267"/>
    </location>
</feature>
<accession>A0A3A9JB78</accession>
<dbReference type="InterPro" id="IPR036378">
    <property type="entry name" value="FAS1_dom_sf"/>
</dbReference>
<proteinExistence type="predicted"/>
<evidence type="ECO:0000313" key="4">
    <source>
        <dbReference type="Proteomes" id="UP000274097"/>
    </source>
</evidence>
<evidence type="ECO:0000313" key="5">
    <source>
        <dbReference type="Proteomes" id="UP000278036"/>
    </source>
</evidence>
<dbReference type="InterPro" id="IPR050904">
    <property type="entry name" value="Adhesion/Biosynth-related"/>
</dbReference>
<dbReference type="InParanoid" id="A0A3A9JB78"/>
<sequence length="269" mass="28092">MVRFDAAVLPTTLPPGLGSTLLEKMQRLRSGNPVPGVALLGRNSSACAVQQRRAQPGPRIFPSSRLQEPPRSFFMTIHRRTLLGATLGATLAAPAVLRAQVPSMSDIANTLAGVPQFSRFLELAQRGGELVRLRGTQDLTLFVPVNAAIDRHPALIQDLLGTESGNQAGAADQFRLGALLTHHMVAGVSTTQSLTGTVRDVPSINGGLLRLDGRSTPPTVAVVKASGGAGSNFGTGAGGQNLQPPARIIMPDLMASNGVVHGIDNMLLP</sequence>
<dbReference type="SMART" id="SM00554">
    <property type="entry name" value="FAS1"/>
    <property type="match status" value="1"/>
</dbReference>
<evidence type="ECO:0000313" key="3">
    <source>
        <dbReference type="EMBL" id="RMI27272.1"/>
    </source>
</evidence>
<dbReference type="InterPro" id="IPR000782">
    <property type="entry name" value="FAS1_domain"/>
</dbReference>
<dbReference type="EMBL" id="RFLX01000001">
    <property type="protein sequence ID" value="RMI27272.1"/>
    <property type="molecule type" value="Genomic_DNA"/>
</dbReference>
<evidence type="ECO:0000259" key="1">
    <source>
        <dbReference type="PROSITE" id="PS50213"/>
    </source>
</evidence>
<organism evidence="2 5">
    <name type="scientific">Teichococcus wenyumeiae</name>
    <dbReference type="NCBI Taxonomy" id="2478470"/>
    <lineage>
        <taxon>Bacteria</taxon>
        <taxon>Pseudomonadati</taxon>
        <taxon>Pseudomonadota</taxon>
        <taxon>Alphaproteobacteria</taxon>
        <taxon>Acetobacterales</taxon>
        <taxon>Roseomonadaceae</taxon>
        <taxon>Roseomonas</taxon>
    </lineage>
</organism>
<dbReference type="PROSITE" id="PS50213">
    <property type="entry name" value="FAS1"/>
    <property type="match status" value="1"/>
</dbReference>
<reference evidence="2 5" key="1">
    <citation type="submission" date="2018-09" db="EMBL/GenBank/DDBJ databases">
        <title>Roseomonas sp. nov., isolated from feces of Tibetan antelopes in the Qinghai-Tibet plateau, China.</title>
        <authorList>
            <person name="Tian Z."/>
        </authorList>
    </citation>
    <scope>NUCLEOTIDE SEQUENCE [LARGE SCALE GENOMIC DNA]</scope>
    <source>
        <strain evidence="3 4">Z23</strain>
        <strain evidence="2 5">Z24</strain>
    </source>
</reference>
<protein>
    <submittedName>
        <fullName evidence="2">Fasciclin domain-containing protein</fullName>
    </submittedName>
</protein>
<dbReference type="PANTHER" id="PTHR10900">
    <property type="entry name" value="PERIOSTIN-RELATED"/>
    <property type="match status" value="1"/>
</dbReference>
<gene>
    <name evidence="2" type="ORF">D6Z83_22940</name>
    <name evidence="3" type="ORF">EBE87_02585</name>
</gene>
<dbReference type="PANTHER" id="PTHR10900:SF77">
    <property type="entry name" value="FI19380P1"/>
    <property type="match status" value="1"/>
</dbReference>
<dbReference type="AlphaFoldDB" id="A0A3A9JB78"/>
<dbReference type="EMBL" id="RAQU01000214">
    <property type="protein sequence ID" value="RKK01825.1"/>
    <property type="molecule type" value="Genomic_DNA"/>
</dbReference>